<gene>
    <name evidence="1" type="ORF">MCYG_07301</name>
</gene>
<dbReference type="OMA" id="HTYYVIM"/>
<dbReference type="Proteomes" id="UP000002035">
    <property type="component" value="Unassembled WGS sequence"/>
</dbReference>
<dbReference type="OrthoDB" id="4182511at2759"/>
<dbReference type="VEuPathDB" id="FungiDB:MCYG_07301"/>
<accession>C5FY84</accession>
<reference evidence="2" key="1">
    <citation type="journal article" date="2012" name="MBio">
        <title>Comparative genome analysis of Trichophyton rubrum and related dermatophytes reveals candidate genes involved in infection.</title>
        <authorList>
            <person name="Martinez D.A."/>
            <person name="Oliver B.G."/>
            <person name="Graeser Y."/>
            <person name="Goldberg J.M."/>
            <person name="Li W."/>
            <person name="Martinez-Rossi N.M."/>
            <person name="Monod M."/>
            <person name="Shelest E."/>
            <person name="Barton R.C."/>
            <person name="Birch E."/>
            <person name="Brakhage A.A."/>
            <person name="Chen Z."/>
            <person name="Gurr S.J."/>
            <person name="Heiman D."/>
            <person name="Heitman J."/>
            <person name="Kosti I."/>
            <person name="Rossi A."/>
            <person name="Saif S."/>
            <person name="Samalova M."/>
            <person name="Saunders C.W."/>
            <person name="Shea T."/>
            <person name="Summerbell R.C."/>
            <person name="Xu J."/>
            <person name="Young S."/>
            <person name="Zeng Q."/>
            <person name="Birren B.W."/>
            <person name="Cuomo C.A."/>
            <person name="White T.C."/>
        </authorList>
    </citation>
    <scope>NUCLEOTIDE SEQUENCE [LARGE SCALE GENOMIC DNA]</scope>
    <source>
        <strain evidence="2">ATCC MYA-4605 / CBS 113480</strain>
    </source>
</reference>
<name>C5FY84_ARTOC</name>
<evidence type="ECO:0000313" key="2">
    <source>
        <dbReference type="Proteomes" id="UP000002035"/>
    </source>
</evidence>
<dbReference type="eggNOG" id="ENOG502RQ5H">
    <property type="taxonomic scope" value="Eukaryota"/>
</dbReference>
<sequence length="305" mass="34738">MPYTKDVNRSRVEAALSRMTAEDTAHLASVLEFEGSLADRLQKTSIGPYVVDSEGMIRVPAVLFAGDPSKGLPGIILTPTTPTMPIIRGIPAFPASPPFPPPPTPLGFEFKNNTERYFFAIAARALQEAVKLPENPPPAGWLPSQKCPIFYTSILDQFTVCFHDQLQRRGLYKEEAFMEECQHHYVSILNNVRSRWHYSPFGSIDGFITTIQTPHSEIAAQALKHTIRKPTSPPPAGWKINEPLHTYYVIMLARFRIHLRNMLRNYEGLLVDEPLDLQESLCRFTELVIREYRRIWITNYGLMRN</sequence>
<proteinExistence type="predicted"/>
<evidence type="ECO:0000313" key="1">
    <source>
        <dbReference type="EMBL" id="EEQ34482.1"/>
    </source>
</evidence>
<dbReference type="RefSeq" id="XP_002843518.1">
    <property type="nucleotide sequence ID" value="XM_002843472.1"/>
</dbReference>
<protein>
    <submittedName>
        <fullName evidence="1">Uncharacterized protein</fullName>
    </submittedName>
</protein>
<keyword evidence="2" id="KW-1185">Reference proteome</keyword>
<organism evidence="1 2">
    <name type="scientific">Arthroderma otae (strain ATCC MYA-4605 / CBS 113480)</name>
    <name type="common">Microsporum canis</name>
    <dbReference type="NCBI Taxonomy" id="554155"/>
    <lineage>
        <taxon>Eukaryota</taxon>
        <taxon>Fungi</taxon>
        <taxon>Dikarya</taxon>
        <taxon>Ascomycota</taxon>
        <taxon>Pezizomycotina</taxon>
        <taxon>Eurotiomycetes</taxon>
        <taxon>Eurotiomycetidae</taxon>
        <taxon>Onygenales</taxon>
        <taxon>Arthrodermataceae</taxon>
        <taxon>Microsporum</taxon>
    </lineage>
</organism>
<dbReference type="GeneID" id="9226824"/>
<dbReference type="HOGENOM" id="CLU_953064_0_0_1"/>
<dbReference type="AlphaFoldDB" id="C5FY84"/>
<dbReference type="EMBL" id="DS995707">
    <property type="protein sequence ID" value="EEQ34482.1"/>
    <property type="molecule type" value="Genomic_DNA"/>
</dbReference>